<dbReference type="Pfam" id="PF04932">
    <property type="entry name" value="Wzy_C"/>
    <property type="match status" value="1"/>
</dbReference>
<dbReference type="STRING" id="1805209.AUJ73_03060"/>
<dbReference type="InterPro" id="IPR051533">
    <property type="entry name" value="WaaL-like"/>
</dbReference>
<feature type="transmembrane region" description="Helical" evidence="5">
    <location>
        <begin position="125"/>
        <end position="145"/>
    </location>
</feature>
<evidence type="ECO:0000313" key="7">
    <source>
        <dbReference type="EMBL" id="OIO13876.1"/>
    </source>
</evidence>
<comment type="caution">
    <text evidence="7">The sequence shown here is derived from an EMBL/GenBank/DDBJ whole genome shotgun (WGS) entry which is preliminary data.</text>
</comment>
<comment type="subcellular location">
    <subcellularLocation>
        <location evidence="1">Membrane</location>
        <topology evidence="1">Multi-pass membrane protein</topology>
    </subcellularLocation>
</comment>
<keyword evidence="4 5" id="KW-0472">Membrane</keyword>
<feature type="transmembrane region" description="Helical" evidence="5">
    <location>
        <begin position="232"/>
        <end position="249"/>
    </location>
</feature>
<evidence type="ECO:0000256" key="5">
    <source>
        <dbReference type="SAM" id="Phobius"/>
    </source>
</evidence>
<dbReference type="AlphaFoldDB" id="A0A1J4TNZ8"/>
<feature type="transmembrane region" description="Helical" evidence="5">
    <location>
        <begin position="94"/>
        <end position="113"/>
    </location>
</feature>
<gene>
    <name evidence="7" type="ORF">AUJ73_03060</name>
</gene>
<evidence type="ECO:0000256" key="4">
    <source>
        <dbReference type="ARBA" id="ARBA00023136"/>
    </source>
</evidence>
<sequence>MNRILRILLYASLAIFIFGPVASLHVSPGLNIYVMDILAGLMSLVWLINFSKFEHTSKNAWIFKYFLLFTFVCLIALVLSPIPMTVTEKAISSLYLFRFISYFFVFLSVRHLLDKGMLKKTDTARMLFSLGVLLIAFGWIQYFFYPDLRNLYYLGWDPHFKRIFGSFLDPNYFGLILVLLLIVNFLYFNSSKALKMVTTTLFVVTLAFTYSRSSYLAFLSSLSYYFLTKRKFKQMLIIFSVFFVLTILLPRPGGAGVMLERVFSIRERVGNWQQGISIFQKNPIIGVGFNTLRYAKKEYGLLQDNLEYSHSGAGIDNSYIFVLATTGLTGGVFFILFLKQLFVKSGFIMKISLIAVLVHSLFLNSLFFPWVLYLLTLISAIDLRKKNIILT</sequence>
<feature type="transmembrane region" description="Helical" evidence="5">
    <location>
        <begin position="62"/>
        <end position="82"/>
    </location>
</feature>
<evidence type="ECO:0000256" key="3">
    <source>
        <dbReference type="ARBA" id="ARBA00022989"/>
    </source>
</evidence>
<proteinExistence type="predicted"/>
<evidence type="ECO:0000256" key="1">
    <source>
        <dbReference type="ARBA" id="ARBA00004141"/>
    </source>
</evidence>
<dbReference type="EMBL" id="MNUY01000047">
    <property type="protein sequence ID" value="OIO13876.1"/>
    <property type="molecule type" value="Genomic_DNA"/>
</dbReference>
<evidence type="ECO:0000259" key="6">
    <source>
        <dbReference type="Pfam" id="PF04932"/>
    </source>
</evidence>
<feature type="transmembrane region" description="Helical" evidence="5">
    <location>
        <begin position="172"/>
        <end position="189"/>
    </location>
</feature>
<evidence type="ECO:0000313" key="8">
    <source>
        <dbReference type="Proteomes" id="UP000183120"/>
    </source>
</evidence>
<dbReference type="InterPro" id="IPR007016">
    <property type="entry name" value="O-antigen_ligase-rel_domated"/>
</dbReference>
<feature type="transmembrane region" description="Helical" evidence="5">
    <location>
        <begin position="201"/>
        <end position="226"/>
    </location>
</feature>
<dbReference type="Proteomes" id="UP000183120">
    <property type="component" value="Unassembled WGS sequence"/>
</dbReference>
<name>A0A1J4TNZ8_9BACT</name>
<evidence type="ECO:0000256" key="2">
    <source>
        <dbReference type="ARBA" id="ARBA00022692"/>
    </source>
</evidence>
<dbReference type="PANTHER" id="PTHR37422">
    <property type="entry name" value="TEICHURONIC ACID BIOSYNTHESIS PROTEIN TUAE"/>
    <property type="match status" value="1"/>
</dbReference>
<feature type="transmembrane region" description="Helical" evidence="5">
    <location>
        <begin position="319"/>
        <end position="339"/>
    </location>
</feature>
<feature type="transmembrane region" description="Helical" evidence="5">
    <location>
        <begin position="7"/>
        <end position="26"/>
    </location>
</feature>
<dbReference type="GO" id="GO:0016020">
    <property type="term" value="C:membrane"/>
    <property type="evidence" value="ECO:0007669"/>
    <property type="project" value="UniProtKB-SubCell"/>
</dbReference>
<keyword evidence="2 5" id="KW-0812">Transmembrane</keyword>
<protein>
    <recommendedName>
        <fullName evidence="6">O-antigen ligase-related domain-containing protein</fullName>
    </recommendedName>
</protein>
<feature type="domain" description="O-antigen ligase-related" evidence="6">
    <location>
        <begin position="201"/>
        <end position="335"/>
    </location>
</feature>
<organism evidence="7 8">
    <name type="scientific">Candidatus Gottesmanbacteria bacterium CG1_02_37_22</name>
    <dbReference type="NCBI Taxonomy" id="1805209"/>
    <lineage>
        <taxon>Bacteria</taxon>
        <taxon>Candidatus Gottesmaniibacteriota</taxon>
    </lineage>
</organism>
<feature type="transmembrane region" description="Helical" evidence="5">
    <location>
        <begin position="351"/>
        <end position="375"/>
    </location>
</feature>
<accession>A0A1J4TNZ8</accession>
<feature type="transmembrane region" description="Helical" evidence="5">
    <location>
        <begin position="32"/>
        <end position="50"/>
    </location>
</feature>
<reference evidence="7 8" key="1">
    <citation type="journal article" date="2016" name="Environ. Microbiol.">
        <title>Genomic resolution of a cold subsurface aquifer community provides metabolic insights for novel microbes adapted to high CO concentrations.</title>
        <authorList>
            <person name="Probst A.J."/>
            <person name="Castelle C.J."/>
            <person name="Singh A."/>
            <person name="Brown C.T."/>
            <person name="Anantharaman K."/>
            <person name="Sharon I."/>
            <person name="Hug L.A."/>
            <person name="Burstein D."/>
            <person name="Emerson J.B."/>
            <person name="Thomas B.C."/>
            <person name="Banfield J.F."/>
        </authorList>
    </citation>
    <scope>NUCLEOTIDE SEQUENCE [LARGE SCALE GENOMIC DNA]</scope>
    <source>
        <strain evidence="7">CG1_02_37_22</strain>
    </source>
</reference>
<dbReference type="PANTHER" id="PTHR37422:SF13">
    <property type="entry name" value="LIPOPOLYSACCHARIDE BIOSYNTHESIS PROTEIN PA4999-RELATED"/>
    <property type="match status" value="1"/>
</dbReference>
<keyword evidence="3 5" id="KW-1133">Transmembrane helix</keyword>